<dbReference type="Pfam" id="PF13853">
    <property type="entry name" value="7tm_4"/>
    <property type="match status" value="1"/>
</dbReference>
<evidence type="ECO:0000313" key="11">
    <source>
        <dbReference type="EMBL" id="GAB0199204.1"/>
    </source>
</evidence>
<dbReference type="InterPro" id="IPR000276">
    <property type="entry name" value="GPCR_Rhodpsn"/>
</dbReference>
<evidence type="ECO:0000256" key="3">
    <source>
        <dbReference type="ARBA" id="ARBA00022725"/>
    </source>
</evidence>
<feature type="transmembrane region" description="Helical" evidence="9">
    <location>
        <begin position="289"/>
        <end position="308"/>
    </location>
</feature>
<accession>A0ABC9XNM9</accession>
<keyword evidence="7" id="KW-0675">Receptor</keyword>
<evidence type="ECO:0000256" key="2">
    <source>
        <dbReference type="ARBA" id="ARBA00022692"/>
    </source>
</evidence>
<feature type="transmembrane region" description="Helical" evidence="9">
    <location>
        <begin position="41"/>
        <end position="66"/>
    </location>
</feature>
<evidence type="ECO:0000256" key="4">
    <source>
        <dbReference type="ARBA" id="ARBA00022989"/>
    </source>
</evidence>
<dbReference type="PROSITE" id="PS50262">
    <property type="entry name" value="G_PROTEIN_RECEP_F1_2"/>
    <property type="match status" value="1"/>
</dbReference>
<feature type="transmembrane region" description="Helical" evidence="9">
    <location>
        <begin position="256"/>
        <end position="277"/>
    </location>
</feature>
<name>A0ABC9XNM9_GRUJA</name>
<keyword evidence="8" id="KW-0807">Transducer</keyword>
<comment type="caution">
    <text evidence="11">The sequence shown here is derived from an EMBL/GenBank/DDBJ whole genome shotgun (WGS) entry which is preliminary data.</text>
</comment>
<dbReference type="GO" id="GO:0007608">
    <property type="term" value="P:sensory perception of smell"/>
    <property type="evidence" value="ECO:0007669"/>
    <property type="project" value="UniProtKB-KW"/>
</dbReference>
<feature type="domain" description="G-protein coupled receptors family 1 profile" evidence="10">
    <location>
        <begin position="60"/>
        <end position="306"/>
    </location>
</feature>
<feature type="transmembrane region" description="Helical" evidence="9">
    <location>
        <begin position="117"/>
        <end position="139"/>
    </location>
</feature>
<comment type="subcellular location">
    <subcellularLocation>
        <location evidence="1">Membrane</location>
        <topology evidence="1">Multi-pass membrane protein</topology>
    </subcellularLocation>
</comment>
<dbReference type="SUPFAM" id="SSF81321">
    <property type="entry name" value="Family A G protein-coupled receptor-like"/>
    <property type="match status" value="1"/>
</dbReference>
<dbReference type="InterPro" id="IPR050427">
    <property type="entry name" value="Olfactory_Receptors"/>
</dbReference>
<keyword evidence="3" id="KW-0552">Olfaction</keyword>
<organism evidence="11 12">
    <name type="scientific">Grus japonensis</name>
    <name type="common">Japanese crane</name>
    <name type="synonym">Red-crowned crane</name>
    <dbReference type="NCBI Taxonomy" id="30415"/>
    <lineage>
        <taxon>Eukaryota</taxon>
        <taxon>Metazoa</taxon>
        <taxon>Chordata</taxon>
        <taxon>Craniata</taxon>
        <taxon>Vertebrata</taxon>
        <taxon>Euteleostomi</taxon>
        <taxon>Archelosauria</taxon>
        <taxon>Archosauria</taxon>
        <taxon>Dinosauria</taxon>
        <taxon>Saurischia</taxon>
        <taxon>Theropoda</taxon>
        <taxon>Coelurosauria</taxon>
        <taxon>Aves</taxon>
        <taxon>Neognathae</taxon>
        <taxon>Neoaves</taxon>
        <taxon>Gruiformes</taxon>
        <taxon>Gruidae</taxon>
        <taxon>Grus</taxon>
    </lineage>
</organism>
<dbReference type="FunFam" id="1.20.1070.10:FF:000007">
    <property type="entry name" value="Olfactory receptor"/>
    <property type="match status" value="1"/>
</dbReference>
<dbReference type="PRINTS" id="PR00245">
    <property type="entry name" value="OLFACTORYR"/>
</dbReference>
<evidence type="ECO:0000256" key="9">
    <source>
        <dbReference type="SAM" id="Phobius"/>
    </source>
</evidence>
<keyword evidence="3" id="KW-0716">Sensory transduction</keyword>
<dbReference type="AlphaFoldDB" id="A0ABC9XNM9"/>
<dbReference type="Proteomes" id="UP001623348">
    <property type="component" value="Unassembled WGS sequence"/>
</dbReference>
<keyword evidence="4 9" id="KW-1133">Transmembrane helix</keyword>
<gene>
    <name evidence="11" type="ORF">GRJ2_002385800</name>
</gene>
<evidence type="ECO:0000313" key="12">
    <source>
        <dbReference type="Proteomes" id="UP001623348"/>
    </source>
</evidence>
<keyword evidence="2 9" id="KW-0812">Transmembrane</keyword>
<dbReference type="InterPro" id="IPR017452">
    <property type="entry name" value="GPCR_Rhodpsn_7TM"/>
</dbReference>
<feature type="transmembrane region" description="Helical" evidence="9">
    <location>
        <begin position="78"/>
        <end position="97"/>
    </location>
</feature>
<keyword evidence="12" id="KW-1185">Reference proteome</keyword>
<dbReference type="CDD" id="cd15936">
    <property type="entry name" value="7tmA_OR4D-like"/>
    <property type="match status" value="1"/>
</dbReference>
<evidence type="ECO:0000256" key="6">
    <source>
        <dbReference type="ARBA" id="ARBA00023136"/>
    </source>
</evidence>
<reference evidence="11 12" key="1">
    <citation type="submission" date="2024-06" db="EMBL/GenBank/DDBJ databases">
        <title>The draft genome of Grus japonensis, version 3.</title>
        <authorList>
            <person name="Nabeshima K."/>
            <person name="Suzuki S."/>
            <person name="Onuma M."/>
        </authorList>
    </citation>
    <scope>NUCLEOTIDE SEQUENCE [LARGE SCALE GENOMIC DNA]</scope>
    <source>
        <strain evidence="11 12">451A</strain>
    </source>
</reference>
<dbReference type="Gene3D" id="1.20.1070.10">
    <property type="entry name" value="Rhodopsin 7-helix transmembrane proteins"/>
    <property type="match status" value="1"/>
</dbReference>
<keyword evidence="5" id="KW-0297">G-protein coupled receptor</keyword>
<protein>
    <submittedName>
        <fullName evidence="11">Olfactory receptor 4D1-like</fullName>
    </submittedName>
</protein>
<dbReference type="GO" id="GO:0005886">
    <property type="term" value="C:plasma membrane"/>
    <property type="evidence" value="ECO:0007669"/>
    <property type="project" value="UniProtKB-ARBA"/>
</dbReference>
<evidence type="ECO:0000259" key="10">
    <source>
        <dbReference type="PROSITE" id="PS50262"/>
    </source>
</evidence>
<dbReference type="InterPro" id="IPR000725">
    <property type="entry name" value="Olfact_rcpt"/>
</dbReference>
<dbReference type="PANTHER" id="PTHR48002">
    <property type="entry name" value="OLFACTORY RECEPTOR"/>
    <property type="match status" value="1"/>
</dbReference>
<proteinExistence type="predicted"/>
<feature type="transmembrane region" description="Helical" evidence="9">
    <location>
        <begin position="224"/>
        <end position="244"/>
    </location>
</feature>
<sequence length="337" mass="38198">MSLLDWGPQSWMQYSRVPMEQENSTTTVKKFFLVGFTESAMLQYIIFTTFLIIYAMTWLGNVTIITTVITDQQLHKPMYFLLGNLAFIDLSESSVTLPKMLWDLLSEIKTISFQGCITQMFFFHFTGGAVAILLIVMALDRYVALHKPLQYQNIMNHNVLLGLVAGAWVGGFVHSIVQVALITQLPFCGPNFLDNFYCDVPQIIKLACTDIFVVELLMVSNSGLLIILIFIVLIVSYAVILVKIRTHITEGKHKAFSTCGAQLAVVSIHFVPCIFIYARPFQKLVVDKAMSSLYTVITPMLNPIIYTLRNTEMKNAISRLLNNIFFRMRNSQLSFLS</sequence>
<evidence type="ECO:0000256" key="7">
    <source>
        <dbReference type="ARBA" id="ARBA00023170"/>
    </source>
</evidence>
<keyword evidence="6 9" id="KW-0472">Membrane</keyword>
<dbReference type="EMBL" id="BAAFJT010000022">
    <property type="protein sequence ID" value="GAB0199204.1"/>
    <property type="molecule type" value="Genomic_DNA"/>
</dbReference>
<feature type="transmembrane region" description="Helical" evidence="9">
    <location>
        <begin position="159"/>
        <end position="182"/>
    </location>
</feature>
<evidence type="ECO:0000256" key="1">
    <source>
        <dbReference type="ARBA" id="ARBA00004141"/>
    </source>
</evidence>
<dbReference type="GO" id="GO:0004930">
    <property type="term" value="F:G protein-coupled receptor activity"/>
    <property type="evidence" value="ECO:0007669"/>
    <property type="project" value="UniProtKB-KW"/>
</dbReference>
<dbReference type="PRINTS" id="PR00237">
    <property type="entry name" value="GPCRRHODOPSN"/>
</dbReference>
<evidence type="ECO:0000256" key="5">
    <source>
        <dbReference type="ARBA" id="ARBA00023040"/>
    </source>
</evidence>
<evidence type="ECO:0000256" key="8">
    <source>
        <dbReference type="ARBA" id="ARBA00023224"/>
    </source>
</evidence>